<dbReference type="Gene3D" id="3.30.1490.190">
    <property type="match status" value="1"/>
</dbReference>
<evidence type="ECO:0000256" key="7">
    <source>
        <dbReference type="PIRSR" id="PIRSR602481-1"/>
    </source>
</evidence>
<dbReference type="OrthoDB" id="8659436at2"/>
<keyword evidence="3 7" id="KW-0862">Zinc</keyword>
<evidence type="ECO:0000256" key="2">
    <source>
        <dbReference type="ARBA" id="ARBA00022491"/>
    </source>
</evidence>
<dbReference type="PANTHER" id="PTHR33202">
    <property type="entry name" value="ZINC UPTAKE REGULATION PROTEIN"/>
    <property type="match status" value="1"/>
</dbReference>
<dbReference type="Proteomes" id="UP000198744">
    <property type="component" value="Unassembled WGS sequence"/>
</dbReference>
<evidence type="ECO:0000256" key="3">
    <source>
        <dbReference type="ARBA" id="ARBA00022833"/>
    </source>
</evidence>
<gene>
    <name evidence="8" type="ORF">SAMN04489760_11346</name>
</gene>
<dbReference type="GO" id="GO:0045892">
    <property type="term" value="P:negative regulation of DNA-templated transcription"/>
    <property type="evidence" value="ECO:0007669"/>
    <property type="project" value="TreeGrafter"/>
</dbReference>
<evidence type="ECO:0000256" key="6">
    <source>
        <dbReference type="ARBA" id="ARBA00023163"/>
    </source>
</evidence>
<keyword evidence="7" id="KW-0479">Metal-binding</keyword>
<evidence type="ECO:0000256" key="4">
    <source>
        <dbReference type="ARBA" id="ARBA00023015"/>
    </source>
</evidence>
<feature type="binding site" evidence="7">
    <location>
        <position position="167"/>
    </location>
    <ligand>
        <name>Zn(2+)</name>
        <dbReference type="ChEBI" id="CHEBI:29105"/>
    </ligand>
</feature>
<dbReference type="InterPro" id="IPR002481">
    <property type="entry name" value="FUR"/>
</dbReference>
<dbReference type="STRING" id="43775.SAMN04489760_11346"/>
<dbReference type="AlphaFoldDB" id="A0A1H7Y0T7"/>
<dbReference type="SUPFAM" id="SSF46785">
    <property type="entry name" value="Winged helix' DNA-binding domain"/>
    <property type="match status" value="1"/>
</dbReference>
<feature type="binding site" evidence="7">
    <location>
        <position position="132"/>
    </location>
    <ligand>
        <name>Zn(2+)</name>
        <dbReference type="ChEBI" id="CHEBI:29105"/>
    </ligand>
</feature>
<dbReference type="GO" id="GO:0003700">
    <property type="term" value="F:DNA-binding transcription factor activity"/>
    <property type="evidence" value="ECO:0007669"/>
    <property type="project" value="InterPro"/>
</dbReference>
<keyword evidence="4" id="KW-0805">Transcription regulation</keyword>
<accession>A0A1H7Y0T7</accession>
<evidence type="ECO:0000256" key="1">
    <source>
        <dbReference type="ARBA" id="ARBA00007957"/>
    </source>
</evidence>
<dbReference type="InterPro" id="IPR036388">
    <property type="entry name" value="WH-like_DNA-bd_sf"/>
</dbReference>
<dbReference type="Pfam" id="PF01475">
    <property type="entry name" value="FUR"/>
    <property type="match status" value="1"/>
</dbReference>
<dbReference type="GO" id="GO:0000976">
    <property type="term" value="F:transcription cis-regulatory region binding"/>
    <property type="evidence" value="ECO:0007669"/>
    <property type="project" value="TreeGrafter"/>
</dbReference>
<keyword evidence="9" id="KW-1185">Reference proteome</keyword>
<keyword evidence="5" id="KW-0238">DNA-binding</keyword>
<dbReference type="EMBL" id="FOBS01000013">
    <property type="protein sequence ID" value="SEM39603.1"/>
    <property type="molecule type" value="Genomic_DNA"/>
</dbReference>
<sequence length="175" mass="19678">MKDPVSRELREMFPGWILFANELQLLYDGPMKAETSSSAAVGALREAGLRKTAQRLAVLNILNSADSPLTANDIFLRLGSPQKINRVTVYRILSSFTRKGMIREFESRRGIHYYERANAFSPSHPHFICRACGRMICMTSFVLSGPLKKMIDQQGVSIEHISISGLCRLCRCNNP</sequence>
<evidence type="ECO:0000256" key="5">
    <source>
        <dbReference type="ARBA" id="ARBA00023125"/>
    </source>
</evidence>
<dbReference type="Gene3D" id="1.10.10.10">
    <property type="entry name" value="Winged helix-like DNA-binding domain superfamily/Winged helix DNA-binding domain"/>
    <property type="match status" value="1"/>
</dbReference>
<dbReference type="InterPro" id="IPR036390">
    <property type="entry name" value="WH_DNA-bd_sf"/>
</dbReference>
<protein>
    <submittedName>
        <fullName evidence="8">Fur family transcriptional regulator, ferric uptake regulator</fullName>
    </submittedName>
</protein>
<feature type="binding site" evidence="7">
    <location>
        <position position="129"/>
    </location>
    <ligand>
        <name>Zn(2+)</name>
        <dbReference type="ChEBI" id="CHEBI:29105"/>
    </ligand>
</feature>
<proteinExistence type="inferred from homology"/>
<comment type="cofactor">
    <cofactor evidence="7">
        <name>Zn(2+)</name>
        <dbReference type="ChEBI" id="CHEBI:29105"/>
    </cofactor>
    <text evidence="7">Binds 1 zinc ion per subunit.</text>
</comment>
<organism evidence="8 9">
    <name type="scientific">Syntrophus gentianae</name>
    <dbReference type="NCBI Taxonomy" id="43775"/>
    <lineage>
        <taxon>Bacteria</taxon>
        <taxon>Pseudomonadati</taxon>
        <taxon>Thermodesulfobacteriota</taxon>
        <taxon>Syntrophia</taxon>
        <taxon>Syntrophales</taxon>
        <taxon>Syntrophaceae</taxon>
        <taxon>Syntrophus</taxon>
    </lineage>
</organism>
<dbReference type="PANTHER" id="PTHR33202:SF7">
    <property type="entry name" value="FERRIC UPTAKE REGULATION PROTEIN"/>
    <property type="match status" value="1"/>
</dbReference>
<evidence type="ECO:0000313" key="8">
    <source>
        <dbReference type="EMBL" id="SEM39603.1"/>
    </source>
</evidence>
<keyword evidence="6" id="KW-0804">Transcription</keyword>
<dbReference type="GO" id="GO:1900376">
    <property type="term" value="P:regulation of secondary metabolite biosynthetic process"/>
    <property type="evidence" value="ECO:0007669"/>
    <property type="project" value="TreeGrafter"/>
</dbReference>
<dbReference type="CDD" id="cd07153">
    <property type="entry name" value="Fur_like"/>
    <property type="match status" value="1"/>
</dbReference>
<keyword evidence="2" id="KW-0678">Repressor</keyword>
<comment type="similarity">
    <text evidence="1">Belongs to the Fur family.</text>
</comment>
<name>A0A1H7Y0T7_9BACT</name>
<dbReference type="InterPro" id="IPR043135">
    <property type="entry name" value="Fur_C"/>
</dbReference>
<reference evidence="8 9" key="1">
    <citation type="submission" date="2016-10" db="EMBL/GenBank/DDBJ databases">
        <authorList>
            <person name="de Groot N.N."/>
        </authorList>
    </citation>
    <scope>NUCLEOTIDE SEQUENCE [LARGE SCALE GENOMIC DNA]</scope>
    <source>
        <strain evidence="8 9">DSM 8423</strain>
    </source>
</reference>
<feature type="binding site" evidence="7">
    <location>
        <position position="170"/>
    </location>
    <ligand>
        <name>Zn(2+)</name>
        <dbReference type="ChEBI" id="CHEBI:29105"/>
    </ligand>
</feature>
<evidence type="ECO:0000313" key="9">
    <source>
        <dbReference type="Proteomes" id="UP000198744"/>
    </source>
</evidence>
<dbReference type="GO" id="GO:0008270">
    <property type="term" value="F:zinc ion binding"/>
    <property type="evidence" value="ECO:0007669"/>
    <property type="project" value="TreeGrafter"/>
</dbReference>